<evidence type="ECO:0000313" key="3">
    <source>
        <dbReference type="Proteomes" id="UP001597052"/>
    </source>
</evidence>
<name>A0ABD6D4P3_9EURY</name>
<dbReference type="RefSeq" id="WP_256394911.1">
    <property type="nucleotide sequence ID" value="NZ_JANHDJ010000001.1"/>
</dbReference>
<gene>
    <name evidence="2" type="ORF">ACFSBW_04885</name>
</gene>
<evidence type="ECO:0000313" key="2">
    <source>
        <dbReference type="EMBL" id="MFD1641209.1"/>
    </source>
</evidence>
<reference evidence="2 3" key="1">
    <citation type="journal article" date="2019" name="Int. J. Syst. Evol. Microbiol.">
        <title>The Global Catalogue of Microorganisms (GCM) 10K type strain sequencing project: providing services to taxonomists for standard genome sequencing and annotation.</title>
        <authorList>
            <consortium name="The Broad Institute Genomics Platform"/>
            <consortium name="The Broad Institute Genome Sequencing Center for Infectious Disease"/>
            <person name="Wu L."/>
            <person name="Ma J."/>
        </authorList>
    </citation>
    <scope>NUCLEOTIDE SEQUENCE [LARGE SCALE GENOMIC DNA]</scope>
    <source>
        <strain evidence="2 3">CGMCC 1.10593</strain>
    </source>
</reference>
<accession>A0ABD6D4P3</accession>
<sequence>MANLLASGLVGLAVILGAAALSAMAAGDFGIAGVCFLSLSIVLYFRETRVLTT</sequence>
<keyword evidence="3" id="KW-1185">Reference proteome</keyword>
<evidence type="ECO:0000256" key="1">
    <source>
        <dbReference type="SAM" id="Phobius"/>
    </source>
</evidence>
<keyword evidence="1" id="KW-0472">Membrane</keyword>
<protein>
    <submittedName>
        <fullName evidence="2">Uncharacterized protein</fullName>
    </submittedName>
</protein>
<feature type="transmembrane region" description="Helical" evidence="1">
    <location>
        <begin position="29"/>
        <end position="45"/>
    </location>
</feature>
<keyword evidence="1" id="KW-0812">Transmembrane</keyword>
<comment type="caution">
    <text evidence="2">The sequence shown here is derived from an EMBL/GenBank/DDBJ whole genome shotgun (WGS) entry which is preliminary data.</text>
</comment>
<proteinExistence type="predicted"/>
<dbReference type="AlphaFoldDB" id="A0ABD6D4P3"/>
<keyword evidence="1" id="KW-1133">Transmembrane helix</keyword>
<organism evidence="2 3">
    <name type="scientific">Halohasta litorea</name>
    <dbReference type="NCBI Taxonomy" id="869891"/>
    <lineage>
        <taxon>Archaea</taxon>
        <taxon>Methanobacteriati</taxon>
        <taxon>Methanobacteriota</taxon>
        <taxon>Stenosarchaea group</taxon>
        <taxon>Halobacteria</taxon>
        <taxon>Halobacteriales</taxon>
        <taxon>Haloferacaceae</taxon>
        <taxon>Halohasta</taxon>
    </lineage>
</organism>
<dbReference type="Proteomes" id="UP001597052">
    <property type="component" value="Unassembled WGS sequence"/>
</dbReference>
<dbReference type="EMBL" id="JBHUDM010000001">
    <property type="protein sequence ID" value="MFD1641209.1"/>
    <property type="molecule type" value="Genomic_DNA"/>
</dbReference>